<dbReference type="InterPro" id="IPR005031">
    <property type="entry name" value="COQ10_START"/>
</dbReference>
<keyword evidence="6" id="KW-1185">Reference proteome</keyword>
<dbReference type="OrthoDB" id="292693at2759"/>
<dbReference type="SUPFAM" id="SSF55961">
    <property type="entry name" value="Bet v1-like"/>
    <property type="match status" value="1"/>
</dbReference>
<dbReference type="PANTHER" id="PTHR12901:SF10">
    <property type="entry name" value="COENZYME Q-BINDING PROTEIN COQ10, MITOCHONDRIAL"/>
    <property type="match status" value="1"/>
</dbReference>
<comment type="caution">
    <text evidence="5">The sequence shown here is derived from an EMBL/GenBank/DDBJ whole genome shotgun (WGS) entry which is preliminary data.</text>
</comment>
<organism evidence="5 6">
    <name type="scientific">Coniophora puteana (strain RWD-64-598)</name>
    <name type="common">Brown rot fungus</name>
    <dbReference type="NCBI Taxonomy" id="741705"/>
    <lineage>
        <taxon>Eukaryota</taxon>
        <taxon>Fungi</taxon>
        <taxon>Dikarya</taxon>
        <taxon>Basidiomycota</taxon>
        <taxon>Agaricomycotina</taxon>
        <taxon>Agaricomycetes</taxon>
        <taxon>Agaricomycetidae</taxon>
        <taxon>Boletales</taxon>
        <taxon>Coniophorineae</taxon>
        <taxon>Coniophoraceae</taxon>
        <taxon>Coniophora</taxon>
    </lineage>
</organism>
<accession>A0A5M3MTQ5</accession>
<dbReference type="InterPro" id="IPR044996">
    <property type="entry name" value="COQ10-like"/>
</dbReference>
<evidence type="ECO:0000256" key="2">
    <source>
        <dbReference type="ARBA" id="ARBA00011814"/>
    </source>
</evidence>
<dbReference type="GO" id="GO:0005739">
    <property type="term" value="C:mitochondrion"/>
    <property type="evidence" value="ECO:0007669"/>
    <property type="project" value="TreeGrafter"/>
</dbReference>
<comment type="function">
    <text evidence="3">Required for the function of coenzyme Q in the respiratory chain. May serve as a chaperone or may be involved in the transport of Q6 from its site of synthesis to the catalytic sites of the respiratory complexes.</text>
</comment>
<comment type="subunit">
    <text evidence="2">Interacts with coenzyme Q.</text>
</comment>
<dbReference type="GO" id="GO:0048039">
    <property type="term" value="F:ubiquinone binding"/>
    <property type="evidence" value="ECO:0007669"/>
    <property type="project" value="InterPro"/>
</dbReference>
<dbReference type="AlphaFoldDB" id="A0A5M3MTQ5"/>
<evidence type="ECO:0000313" key="6">
    <source>
        <dbReference type="Proteomes" id="UP000053558"/>
    </source>
</evidence>
<sequence length="214" mass="24141">MLRTVVGQARFPRNAKPFITLPNFSPFGGAPSGQNNNEGQKYHERKMFPYKPKELYDVIANVSSYPQFVPYCTNSRILQQYKQNGETHMDAELSVGFLAFQESYVSKVICKPYESVEVFQATAASTMLFNELKTIWRIQPTSTRSPGEMNNTPDHPTGVVDNEGGPTLVTLDLTFAFANPVYALASSTFFKQVSQQMVKAFEDRCIHVYGRRSL</sequence>
<evidence type="ECO:0000256" key="3">
    <source>
        <dbReference type="ARBA" id="ARBA00024947"/>
    </source>
</evidence>
<evidence type="ECO:0000259" key="4">
    <source>
        <dbReference type="Pfam" id="PF03364"/>
    </source>
</evidence>
<dbReference type="Pfam" id="PF03364">
    <property type="entry name" value="Polyketide_cyc"/>
    <property type="match status" value="1"/>
</dbReference>
<dbReference type="EMBL" id="JH711577">
    <property type="protein sequence ID" value="EIW82055.1"/>
    <property type="molecule type" value="Genomic_DNA"/>
</dbReference>
<gene>
    <name evidence="5" type="ORF">CONPUDRAFT_53959</name>
</gene>
<dbReference type="Gene3D" id="3.30.530.20">
    <property type="match status" value="1"/>
</dbReference>
<dbReference type="OMA" id="IDGPFKY"/>
<dbReference type="InterPro" id="IPR023393">
    <property type="entry name" value="START-like_dom_sf"/>
</dbReference>
<reference evidence="6" key="1">
    <citation type="journal article" date="2012" name="Science">
        <title>The Paleozoic origin of enzymatic lignin decomposition reconstructed from 31 fungal genomes.</title>
        <authorList>
            <person name="Floudas D."/>
            <person name="Binder M."/>
            <person name="Riley R."/>
            <person name="Barry K."/>
            <person name="Blanchette R.A."/>
            <person name="Henrissat B."/>
            <person name="Martinez A.T."/>
            <person name="Otillar R."/>
            <person name="Spatafora J.W."/>
            <person name="Yadav J.S."/>
            <person name="Aerts A."/>
            <person name="Benoit I."/>
            <person name="Boyd A."/>
            <person name="Carlson A."/>
            <person name="Copeland A."/>
            <person name="Coutinho P.M."/>
            <person name="de Vries R.P."/>
            <person name="Ferreira P."/>
            <person name="Findley K."/>
            <person name="Foster B."/>
            <person name="Gaskell J."/>
            <person name="Glotzer D."/>
            <person name="Gorecki P."/>
            <person name="Heitman J."/>
            <person name="Hesse C."/>
            <person name="Hori C."/>
            <person name="Igarashi K."/>
            <person name="Jurgens J.A."/>
            <person name="Kallen N."/>
            <person name="Kersten P."/>
            <person name="Kohler A."/>
            <person name="Kuees U."/>
            <person name="Kumar T.K.A."/>
            <person name="Kuo A."/>
            <person name="LaButti K."/>
            <person name="Larrondo L.F."/>
            <person name="Lindquist E."/>
            <person name="Ling A."/>
            <person name="Lombard V."/>
            <person name="Lucas S."/>
            <person name="Lundell T."/>
            <person name="Martin R."/>
            <person name="McLaughlin D.J."/>
            <person name="Morgenstern I."/>
            <person name="Morin E."/>
            <person name="Murat C."/>
            <person name="Nagy L.G."/>
            <person name="Nolan M."/>
            <person name="Ohm R.A."/>
            <person name="Patyshakuliyeva A."/>
            <person name="Rokas A."/>
            <person name="Ruiz-Duenas F.J."/>
            <person name="Sabat G."/>
            <person name="Salamov A."/>
            <person name="Samejima M."/>
            <person name="Schmutz J."/>
            <person name="Slot J.C."/>
            <person name="St John F."/>
            <person name="Stenlid J."/>
            <person name="Sun H."/>
            <person name="Sun S."/>
            <person name="Syed K."/>
            <person name="Tsang A."/>
            <person name="Wiebenga A."/>
            <person name="Young D."/>
            <person name="Pisabarro A."/>
            <person name="Eastwood D.C."/>
            <person name="Martin F."/>
            <person name="Cullen D."/>
            <person name="Grigoriev I.V."/>
            <person name="Hibbett D.S."/>
        </authorList>
    </citation>
    <scope>NUCLEOTIDE SEQUENCE [LARGE SCALE GENOMIC DNA]</scope>
    <source>
        <strain evidence="6">RWD-64-598 SS2</strain>
    </source>
</reference>
<dbReference type="KEGG" id="cput:CONPUDRAFT_53959"/>
<proteinExistence type="inferred from homology"/>
<dbReference type="PANTHER" id="PTHR12901">
    <property type="entry name" value="SPERM PROTEIN HOMOLOG"/>
    <property type="match status" value="1"/>
</dbReference>
<dbReference type="RefSeq" id="XP_007767345.1">
    <property type="nucleotide sequence ID" value="XM_007769155.1"/>
</dbReference>
<name>A0A5M3MTQ5_CONPW</name>
<evidence type="ECO:0000313" key="5">
    <source>
        <dbReference type="EMBL" id="EIW82055.1"/>
    </source>
</evidence>
<dbReference type="Proteomes" id="UP000053558">
    <property type="component" value="Unassembled WGS sequence"/>
</dbReference>
<evidence type="ECO:0000256" key="1">
    <source>
        <dbReference type="ARBA" id="ARBA00006885"/>
    </source>
</evidence>
<comment type="similarity">
    <text evidence="1">Belongs to the COQ10 family.</text>
</comment>
<protein>
    <recommendedName>
        <fullName evidence="4">Coenzyme Q-binding protein COQ10 START domain-containing protein</fullName>
    </recommendedName>
</protein>
<dbReference type="GO" id="GO:0045333">
    <property type="term" value="P:cellular respiration"/>
    <property type="evidence" value="ECO:0007669"/>
    <property type="project" value="InterPro"/>
</dbReference>
<dbReference type="GeneID" id="19207620"/>
<feature type="domain" description="Coenzyme Q-binding protein COQ10 START" evidence="4">
    <location>
        <begin position="49"/>
        <end position="202"/>
    </location>
</feature>
<dbReference type="CDD" id="cd07813">
    <property type="entry name" value="COQ10p_like"/>
    <property type="match status" value="1"/>
</dbReference>